<sequence>MLLRRLILPFVVTIKRQASGKQNNMDLSKQFQNYAWCKPDWCFPSMSKETNELLKQCASIEQEEVFDDIDEVIARSKAFPIPFPIETVRLEKLKVRRPIEKLKKNIVSTYPLIHERVVLLMTHFLIYKREFGSLIEKEFYKDMGVADLIDRILKKRAISFVGPKDAYMLMSGEEGYGHIKQGRSNAQAAKRRYSSIPRAGRAGRGGRGGRGRGRFHRDTSNFICSGGWETIGTMQQKPPLVLEDLLSYDEIKLSAYVFVSGHTECINDGDRKNAGVVSEENTEKSAVIIGAIGPRFQRPGRMDYEDILITEDQNCPENGYGEEVTPTTCLNVLKTTYVRNNQSAKHMWRQIWSEFFQVPSYTYQELSSYVSSSDSSPEKLYTDRFVKINKKNQDYIFDNEVYYKRIAVLAETVLLEADSRAREEEKPAYVNVIGCGLGVWMISPHQLDVYVLTFLERVKYLLRKELLQNVSDVNFSYIKPTQKILAMFSETGSGKNKVRKLFLESKKHPRGGINVQILQRQPSSALTGEHKGKLLVMTYPWDGNAHPGNEFWYGSLTSSGDPAAACSTQVAELHNAHVNRALRPTHARVAHARGLLPLPDYCRAHRA</sequence>
<proteinExistence type="predicted"/>
<dbReference type="Proteomes" id="UP000494106">
    <property type="component" value="Unassembled WGS sequence"/>
</dbReference>
<keyword evidence="2" id="KW-1185">Reference proteome</keyword>
<comment type="caution">
    <text evidence="1">The sequence shown here is derived from an EMBL/GenBank/DDBJ whole genome shotgun (WGS) entry which is preliminary data.</text>
</comment>
<dbReference type="InterPro" id="IPR032063">
    <property type="entry name" value="MavL-like"/>
</dbReference>
<dbReference type="EMBL" id="CADEBC010000495">
    <property type="protein sequence ID" value="CAB3237839.1"/>
    <property type="molecule type" value="Genomic_DNA"/>
</dbReference>
<dbReference type="AlphaFoldDB" id="A0A8S0ZZU5"/>
<dbReference type="Pfam" id="PF16062">
    <property type="entry name" value="MavL-like"/>
    <property type="match status" value="2"/>
</dbReference>
<organism evidence="1 2">
    <name type="scientific">Arctia plantaginis</name>
    <name type="common">Wood tiger moth</name>
    <name type="synonym">Phalaena plantaginis</name>
    <dbReference type="NCBI Taxonomy" id="874455"/>
    <lineage>
        <taxon>Eukaryota</taxon>
        <taxon>Metazoa</taxon>
        <taxon>Ecdysozoa</taxon>
        <taxon>Arthropoda</taxon>
        <taxon>Hexapoda</taxon>
        <taxon>Insecta</taxon>
        <taxon>Pterygota</taxon>
        <taxon>Neoptera</taxon>
        <taxon>Endopterygota</taxon>
        <taxon>Lepidoptera</taxon>
        <taxon>Glossata</taxon>
        <taxon>Ditrysia</taxon>
        <taxon>Noctuoidea</taxon>
        <taxon>Erebidae</taxon>
        <taxon>Arctiinae</taxon>
        <taxon>Arctia</taxon>
    </lineage>
</organism>
<accession>A0A8S0ZZU5</accession>
<evidence type="ECO:0000313" key="2">
    <source>
        <dbReference type="Proteomes" id="UP000494106"/>
    </source>
</evidence>
<gene>
    <name evidence="1" type="ORF">APLA_LOCUS7173</name>
</gene>
<evidence type="ECO:0000313" key="1">
    <source>
        <dbReference type="EMBL" id="CAB3237839.1"/>
    </source>
</evidence>
<name>A0A8S0ZZU5_ARCPL</name>
<protein>
    <submittedName>
        <fullName evidence="1">Uncharacterized protein</fullName>
    </submittedName>
</protein>
<dbReference type="OrthoDB" id="6357136at2759"/>
<reference evidence="1 2" key="1">
    <citation type="submission" date="2020-04" db="EMBL/GenBank/DDBJ databases">
        <authorList>
            <person name="Wallbank WR R."/>
            <person name="Pardo Diaz C."/>
            <person name="Kozak K."/>
            <person name="Martin S."/>
            <person name="Jiggins C."/>
            <person name="Moest M."/>
            <person name="Warren A I."/>
            <person name="Byers J.R.P. K."/>
            <person name="Montejo-Kovacevich G."/>
            <person name="Yen C E."/>
        </authorList>
    </citation>
    <scope>NUCLEOTIDE SEQUENCE [LARGE SCALE GENOMIC DNA]</scope>
</reference>